<dbReference type="EMBL" id="MGDD01000350">
    <property type="protein sequence ID" value="OGL41247.1"/>
    <property type="molecule type" value="Genomic_DNA"/>
</dbReference>
<feature type="active site" description="Nucleophile and sulfur donor" evidence="1">
    <location>
        <position position="175"/>
    </location>
</feature>
<dbReference type="InterPro" id="IPR014729">
    <property type="entry name" value="Rossmann-like_a/b/a_fold"/>
</dbReference>
<evidence type="ECO:0000313" key="4">
    <source>
        <dbReference type="Proteomes" id="UP000179266"/>
    </source>
</evidence>
<sequence length="277" mass="31699">MKKENKLLNLKNILKEMECVLVAFSGGVDSTFLLKVSSEVLKESVLAVTAISPTYPRYEYEEAVKIAGELNVKHKTIDSRELENPEFVKNTSERCFHCKTELFSELVKIAQAEGFKFVLDATNADDLKDYRPGREAAKKLGIKSPLVDTGFTKQEIRDLSKKLGLRTWNKPSFACLASRFPYGTQITAENLEMVYKGEMFLKKHGFHQYRVRHHAPIVRLELDTEGFAKLQNQEICEKIVKFFKKIGYLYITVDIQGYRTGSLNETLNLKQIVPPHK</sequence>
<dbReference type="PANTHER" id="PTHR43169:SF2">
    <property type="entry name" value="NAD_GMP SYNTHASE DOMAIN-CONTAINING PROTEIN"/>
    <property type="match status" value="1"/>
</dbReference>
<dbReference type="GO" id="GO:0006163">
    <property type="term" value="P:purine nucleotide metabolic process"/>
    <property type="evidence" value="ECO:0007669"/>
    <property type="project" value="UniProtKB-ARBA"/>
</dbReference>
<feature type="domain" description="NAD/GMP synthase" evidence="2">
    <location>
        <begin position="17"/>
        <end position="80"/>
    </location>
</feature>
<evidence type="ECO:0000259" key="2">
    <source>
        <dbReference type="Pfam" id="PF02540"/>
    </source>
</evidence>
<gene>
    <name evidence="3" type="ORF">A2161_22425</name>
</gene>
<dbReference type="AlphaFoldDB" id="A0A1F7RK19"/>
<evidence type="ECO:0000256" key="1">
    <source>
        <dbReference type="PIRSR" id="PIRSR006661-1"/>
    </source>
</evidence>
<dbReference type="InterPro" id="IPR052188">
    <property type="entry name" value="Ni-pincer_cofactor_biosynth"/>
</dbReference>
<dbReference type="InterPro" id="IPR005232">
    <property type="entry name" value="LarE"/>
</dbReference>
<accession>A0A1F7RK19</accession>
<dbReference type="CDD" id="cd01990">
    <property type="entry name" value="LarE-like"/>
    <property type="match status" value="1"/>
</dbReference>
<dbReference type="PIRSF" id="PIRSF006661">
    <property type="entry name" value="PP-lp_UCP006661"/>
    <property type="match status" value="1"/>
</dbReference>
<dbReference type="GO" id="GO:0016783">
    <property type="term" value="F:sulfurtransferase activity"/>
    <property type="evidence" value="ECO:0007669"/>
    <property type="project" value="InterPro"/>
</dbReference>
<dbReference type="Pfam" id="PF02540">
    <property type="entry name" value="NAD_synthase"/>
    <property type="match status" value="1"/>
</dbReference>
<dbReference type="NCBIfam" id="TIGR00268">
    <property type="entry name" value="ATP-dependent sacrificial sulfur transferase LarE"/>
    <property type="match status" value="1"/>
</dbReference>
<comment type="caution">
    <text evidence="3">The sequence shown here is derived from an EMBL/GenBank/DDBJ whole genome shotgun (WGS) entry which is preliminary data.</text>
</comment>
<protein>
    <submittedName>
        <fullName evidence="3">TIGR00268 family protein</fullName>
    </submittedName>
</protein>
<dbReference type="InterPro" id="IPR022310">
    <property type="entry name" value="NAD/GMP_synthase"/>
</dbReference>
<dbReference type="SUPFAM" id="SSF52402">
    <property type="entry name" value="Adenine nucleotide alpha hydrolases-like"/>
    <property type="match status" value="1"/>
</dbReference>
<proteinExistence type="predicted"/>
<reference evidence="3 4" key="1">
    <citation type="journal article" date="2016" name="Nat. Commun.">
        <title>Thousands of microbial genomes shed light on interconnected biogeochemical processes in an aquifer system.</title>
        <authorList>
            <person name="Anantharaman K."/>
            <person name="Brown C.T."/>
            <person name="Hug L.A."/>
            <person name="Sharon I."/>
            <person name="Castelle C.J."/>
            <person name="Probst A.J."/>
            <person name="Thomas B.C."/>
            <person name="Singh A."/>
            <person name="Wilkins M.J."/>
            <person name="Karaoz U."/>
            <person name="Brodie E.L."/>
            <person name="Williams K.H."/>
            <person name="Hubbard S.S."/>
            <person name="Banfield J.F."/>
        </authorList>
    </citation>
    <scope>NUCLEOTIDE SEQUENCE [LARGE SCALE GENOMIC DNA]</scope>
</reference>
<name>A0A1F7RK19_9BACT</name>
<dbReference type="Proteomes" id="UP000179266">
    <property type="component" value="Unassembled WGS sequence"/>
</dbReference>
<evidence type="ECO:0000313" key="3">
    <source>
        <dbReference type="EMBL" id="OGL41247.1"/>
    </source>
</evidence>
<dbReference type="Gene3D" id="3.40.50.620">
    <property type="entry name" value="HUPs"/>
    <property type="match status" value="1"/>
</dbReference>
<dbReference type="PANTHER" id="PTHR43169">
    <property type="entry name" value="EXSB FAMILY PROTEIN"/>
    <property type="match status" value="1"/>
</dbReference>
<organism evidence="3 4">
    <name type="scientific">Candidatus Schekmanbacteria bacterium RBG_13_48_7</name>
    <dbReference type="NCBI Taxonomy" id="1817878"/>
    <lineage>
        <taxon>Bacteria</taxon>
        <taxon>Candidatus Schekmaniibacteriota</taxon>
    </lineage>
</organism>